<keyword evidence="2" id="KW-1185">Reference proteome</keyword>
<protein>
    <recommendedName>
        <fullName evidence="3">Phytanoyl-CoA dioxygenase</fullName>
    </recommendedName>
</protein>
<accession>A0ABM9PBC1</accession>
<dbReference type="PANTHER" id="PTHR20883">
    <property type="entry name" value="PHYTANOYL-COA DIOXYGENASE DOMAIN CONTAINING 1"/>
    <property type="match status" value="1"/>
</dbReference>
<evidence type="ECO:0000313" key="1">
    <source>
        <dbReference type="EMBL" id="CAL2102819.1"/>
    </source>
</evidence>
<dbReference type="Pfam" id="PF05721">
    <property type="entry name" value="PhyH"/>
    <property type="match status" value="1"/>
</dbReference>
<sequence>MTKMKIFKDEKLNNDYLENGYVILKIFNRKQLREIKKYTKNMLKDKMFNSFDFSTLPNIHTPDEQCVDVYNFFDKKMKEGLDKYLTQDYEFFNSVLLVKKTKSTNFHWHIDPSFYDQKKYEKPFAIWAGIDKTTPSNGCLQVVPKSHKLAFNHEPFSFLTLGNGKKENLSSVYDELIRKYAIDVVLEKGEVIIHDQALIHASRPNNSWLKKRIAFKLTYAPKHVNEFEMALFDNTNNELNKYRFKREDLSYYGARTFGNYINNFQQMKDQLISQKPQKEIKQPFQSLPEMEAIMNTPLHTLKANFEL</sequence>
<proteinExistence type="predicted"/>
<dbReference type="PANTHER" id="PTHR20883:SF46">
    <property type="entry name" value="PHYTANOYL-COA HYDROXYLASE"/>
    <property type="match status" value="1"/>
</dbReference>
<evidence type="ECO:0008006" key="3">
    <source>
        <dbReference type="Google" id="ProtNLM"/>
    </source>
</evidence>
<dbReference type="SUPFAM" id="SSF51197">
    <property type="entry name" value="Clavaminate synthase-like"/>
    <property type="match status" value="1"/>
</dbReference>
<evidence type="ECO:0000313" key="2">
    <source>
        <dbReference type="Proteomes" id="UP001497527"/>
    </source>
</evidence>
<dbReference type="InterPro" id="IPR008775">
    <property type="entry name" value="Phytyl_CoA_dOase-like"/>
</dbReference>
<reference evidence="1 2" key="1">
    <citation type="submission" date="2024-05" db="EMBL/GenBank/DDBJ databases">
        <authorList>
            <person name="Duchaud E."/>
        </authorList>
    </citation>
    <scope>NUCLEOTIDE SEQUENCE [LARGE SCALE GENOMIC DNA]</scope>
    <source>
        <strain evidence="1">Ena-SAMPLE-TAB-13-05-2024-13:56:06:370-140308</strain>
    </source>
</reference>
<name>A0ABM9PBC1_9FLAO</name>
<comment type="caution">
    <text evidence="1">The sequence shown here is derived from an EMBL/GenBank/DDBJ whole genome shotgun (WGS) entry which is preliminary data.</text>
</comment>
<organism evidence="1 2">
    <name type="scientific">Tenacibaculum polynesiense</name>
    <dbReference type="NCBI Taxonomy" id="3137857"/>
    <lineage>
        <taxon>Bacteria</taxon>
        <taxon>Pseudomonadati</taxon>
        <taxon>Bacteroidota</taxon>
        <taxon>Flavobacteriia</taxon>
        <taxon>Flavobacteriales</taxon>
        <taxon>Flavobacteriaceae</taxon>
        <taxon>Tenacibaculum</taxon>
    </lineage>
</organism>
<dbReference type="Gene3D" id="2.60.120.620">
    <property type="entry name" value="q2cbj1_9rhob like domain"/>
    <property type="match status" value="1"/>
</dbReference>
<gene>
    <name evidence="1" type="ORF">T190423A01A_20570</name>
</gene>
<dbReference type="RefSeq" id="WP_348716549.1">
    <property type="nucleotide sequence ID" value="NZ_CAXJIO010000011.1"/>
</dbReference>
<dbReference type="Proteomes" id="UP001497527">
    <property type="component" value="Unassembled WGS sequence"/>
</dbReference>
<dbReference type="EMBL" id="CAXJIO010000011">
    <property type="protein sequence ID" value="CAL2102819.1"/>
    <property type="molecule type" value="Genomic_DNA"/>
</dbReference>